<proteinExistence type="predicted"/>
<accession>A0A4P9W8F9</accession>
<feature type="region of interest" description="Disordered" evidence="1">
    <location>
        <begin position="497"/>
        <end position="516"/>
    </location>
</feature>
<protein>
    <submittedName>
        <fullName evidence="2">Uncharacterized protein</fullName>
    </submittedName>
</protein>
<gene>
    <name evidence="2" type="ORF">BDK51DRAFT_41244</name>
</gene>
<evidence type="ECO:0000256" key="1">
    <source>
        <dbReference type="SAM" id="MobiDB-lite"/>
    </source>
</evidence>
<keyword evidence="3" id="KW-1185">Reference proteome</keyword>
<evidence type="ECO:0000313" key="2">
    <source>
        <dbReference type="EMBL" id="RKO88634.1"/>
    </source>
</evidence>
<dbReference type="EMBL" id="KZ996588">
    <property type="protein sequence ID" value="RKO88634.1"/>
    <property type="molecule type" value="Genomic_DNA"/>
</dbReference>
<sequence>MHNQALQTLTELLLTFPQNLPLLSSSPILTPLHRLISLPAATSPQDICLLAKAVLTRIRRAPELAGLFVSGTGGNAGAMGMLMRGVVDGVMSGGVGAARQAFLEAARAAAGKRGAELVMVLVAGCNDFAFHLCRLHAALQPAPLPPSSRRRQYPTLPSTLLVVTPTTTGTRGEGHDVHKREEAFDAFWGFLSEVADAGCMVRSLVCQGLGVDGGRVCAVRLKFVSLVIMLLHPLPPPAPTRIALMQPLTEKLLATLDATFLTPYIWSKMNDSRTPSTLLRLLPRSSGPLHTLVATTTLHRPSVLDALRRHIECGGDGDGAVAALRVLLAAGVGGVWGWDHGLLAMSTQITPPTHPSTSLPTLLETYIHEAESAPPPPPPSPPSACALNLAQTLLIGLDNLLDRSVDEGLALTAVVAAVARGRGARRFVGGCRGCGAHGGKSVVDVLEEVTTRAQTLPWPFHPIPLSTALHHPSPSSEATSTPMKLIHGEAAAMLILSGAAGGPPPPTAAEGEEEPAAIAKAVDEEDAREVAGGGGVNIGDGDTRRVLHEFCKELAAIWLVETAREESEQTSGEATSDDDDDD</sequence>
<feature type="region of interest" description="Disordered" evidence="1">
    <location>
        <begin position="562"/>
        <end position="582"/>
    </location>
</feature>
<reference evidence="3" key="1">
    <citation type="journal article" date="2018" name="Nat. Microbiol.">
        <title>Leveraging single-cell genomics to expand the fungal tree of life.</title>
        <authorList>
            <person name="Ahrendt S.R."/>
            <person name="Quandt C.A."/>
            <person name="Ciobanu D."/>
            <person name="Clum A."/>
            <person name="Salamov A."/>
            <person name="Andreopoulos B."/>
            <person name="Cheng J.F."/>
            <person name="Woyke T."/>
            <person name="Pelin A."/>
            <person name="Henrissat B."/>
            <person name="Reynolds N.K."/>
            <person name="Benny G.L."/>
            <person name="Smith M.E."/>
            <person name="James T.Y."/>
            <person name="Grigoriev I.V."/>
        </authorList>
    </citation>
    <scope>NUCLEOTIDE SEQUENCE [LARGE SCALE GENOMIC DNA]</scope>
</reference>
<organism evidence="2 3">
    <name type="scientific">Blyttiomyces helicus</name>
    <dbReference type="NCBI Taxonomy" id="388810"/>
    <lineage>
        <taxon>Eukaryota</taxon>
        <taxon>Fungi</taxon>
        <taxon>Fungi incertae sedis</taxon>
        <taxon>Chytridiomycota</taxon>
        <taxon>Chytridiomycota incertae sedis</taxon>
        <taxon>Chytridiomycetes</taxon>
        <taxon>Chytridiomycetes incertae sedis</taxon>
        <taxon>Blyttiomyces</taxon>
    </lineage>
</organism>
<dbReference type="Proteomes" id="UP000269721">
    <property type="component" value="Unassembled WGS sequence"/>
</dbReference>
<dbReference type="AlphaFoldDB" id="A0A4P9W8F9"/>
<name>A0A4P9W8F9_9FUNG</name>
<evidence type="ECO:0000313" key="3">
    <source>
        <dbReference type="Proteomes" id="UP000269721"/>
    </source>
</evidence>